<dbReference type="AlphaFoldDB" id="A0A177DCF9"/>
<dbReference type="Pfam" id="PF06355">
    <property type="entry name" value="Aegerolysin"/>
    <property type="match status" value="1"/>
</dbReference>
<name>A0A177DCF9_ALTAL</name>
<sequence>MAYAQWVVIHIINSFRSGNISVKNAEAMWGKFHKNGNKDAEIGAGEINKVSVGAGSSEKVSSCGRSDSASGTEGKFDIYDGDNRVCTIYWSCPWGSKSNSFQVQNRNKDYGITPGDWNQDSGALGEVDIDISRKG</sequence>
<dbReference type="OMA" id="VYWDCPW"/>
<dbReference type="KEGG" id="aalt:CC77DRAFT_1023345"/>
<evidence type="ECO:0000313" key="2">
    <source>
        <dbReference type="EMBL" id="OAG17186.1"/>
    </source>
</evidence>
<evidence type="ECO:0000313" key="5">
    <source>
        <dbReference type="Proteomes" id="UP000291422"/>
    </source>
</evidence>
<dbReference type="PIRSF" id="PIRSF007951">
    <property type="entry name" value="Hemolysin, aegerolysin type"/>
    <property type="match status" value="1"/>
</dbReference>
<gene>
    <name evidence="3" type="ORF">AA0117_g12228</name>
    <name evidence="2" type="ORF">CC77DRAFT_1023345</name>
</gene>
<proteinExistence type="inferred from homology"/>
<reference evidence="3" key="3">
    <citation type="journal article" date="2019" name="J. ISSAAS">
        <title>Genomics, evolutionary history and diagnostics of the Alternaria alternata species group including apple and Asian pear pathotypes.</title>
        <authorList>
            <person name="Armitage A.D."/>
            <person name="Cockerton H.M."/>
            <person name="Sreenivasaprasad S."/>
            <person name="Woodhall J."/>
            <person name="Lane C."/>
            <person name="Harrison R.J."/>
            <person name="Clarkson J.P."/>
        </authorList>
    </citation>
    <scope>NUCLEOTIDE SEQUENCE</scope>
    <source>
        <strain evidence="3">FERA 1177</strain>
    </source>
</reference>
<dbReference type="Proteomes" id="UP000291422">
    <property type="component" value="Unassembled WGS sequence"/>
</dbReference>
<evidence type="ECO:0000313" key="4">
    <source>
        <dbReference type="Proteomes" id="UP000077248"/>
    </source>
</evidence>
<reference evidence="5" key="2">
    <citation type="journal article" date="2019" name="bioRxiv">
        <title>Genomics, evolutionary history and diagnostics of the Alternaria alternata species group including apple and Asian pear pathotypes.</title>
        <authorList>
            <person name="Armitage A.D."/>
            <person name="Cockerton H.M."/>
            <person name="Sreenivasaprasad S."/>
            <person name="Woodhall J.W."/>
            <person name="Lane C.R."/>
            <person name="Harrison R.J."/>
            <person name="Clarkson J.P."/>
        </authorList>
    </citation>
    <scope>NUCLEOTIDE SEQUENCE [LARGE SCALE GENOMIC DNA]</scope>
    <source>
        <strain evidence="5">FERA 1177</strain>
    </source>
</reference>
<accession>A0A177DCF9</accession>
<dbReference type="InterPro" id="IPR009413">
    <property type="entry name" value="Aegerolysin-typ"/>
</dbReference>
<dbReference type="STRING" id="5599.A0A177DCF9"/>
<dbReference type="EMBL" id="PDXD01000067">
    <property type="protein sequence ID" value="RYN65019.1"/>
    <property type="molecule type" value="Genomic_DNA"/>
</dbReference>
<dbReference type="GeneID" id="29111239"/>
<reference evidence="2 4" key="1">
    <citation type="submission" date="2016-05" db="EMBL/GenBank/DDBJ databases">
        <title>Comparative analysis of secretome profiles of manganese(II)-oxidizing ascomycete fungi.</title>
        <authorList>
            <consortium name="DOE Joint Genome Institute"/>
            <person name="Zeiner C.A."/>
            <person name="Purvine S.O."/>
            <person name="Zink E.M."/>
            <person name="Wu S."/>
            <person name="Pasa-Tolic L."/>
            <person name="Chaput D.L."/>
            <person name="Haridas S."/>
            <person name="Grigoriev I.V."/>
            <person name="Santelli C.M."/>
            <person name="Hansel C.M."/>
        </authorList>
    </citation>
    <scope>NUCLEOTIDE SEQUENCE [LARGE SCALE GENOMIC DNA]</scope>
    <source>
        <strain evidence="2 4">SRC1lrK2f</strain>
    </source>
</reference>
<comment type="similarity">
    <text evidence="1">Belongs to the aegerolysin family.</text>
</comment>
<keyword evidence="4" id="KW-1185">Reference proteome</keyword>
<dbReference type="EMBL" id="KV441487">
    <property type="protein sequence ID" value="OAG17186.1"/>
    <property type="molecule type" value="Genomic_DNA"/>
</dbReference>
<dbReference type="GO" id="GO:0019836">
    <property type="term" value="P:symbiont-mediated hemolysis of host erythrocyte"/>
    <property type="evidence" value="ECO:0007669"/>
    <property type="project" value="InterPro"/>
</dbReference>
<evidence type="ECO:0000256" key="1">
    <source>
        <dbReference type="ARBA" id="ARBA00010795"/>
    </source>
</evidence>
<organism evidence="2 4">
    <name type="scientific">Alternaria alternata</name>
    <name type="common">Alternaria rot fungus</name>
    <name type="synonym">Torula alternata</name>
    <dbReference type="NCBI Taxonomy" id="5599"/>
    <lineage>
        <taxon>Eukaryota</taxon>
        <taxon>Fungi</taxon>
        <taxon>Dikarya</taxon>
        <taxon>Ascomycota</taxon>
        <taxon>Pezizomycotina</taxon>
        <taxon>Dothideomycetes</taxon>
        <taxon>Pleosporomycetidae</taxon>
        <taxon>Pleosporales</taxon>
        <taxon>Pleosporineae</taxon>
        <taxon>Pleosporaceae</taxon>
        <taxon>Alternaria</taxon>
        <taxon>Alternaria sect. Alternaria</taxon>
        <taxon>Alternaria alternata complex</taxon>
    </lineage>
</organism>
<dbReference type="VEuPathDB" id="FungiDB:CC77DRAFT_1023345"/>
<protein>
    <submittedName>
        <fullName evidence="2">Aegerolysin family protein</fullName>
    </submittedName>
</protein>
<dbReference type="Gene3D" id="2.60.270.50">
    <property type="match status" value="1"/>
</dbReference>
<dbReference type="RefSeq" id="XP_018382607.1">
    <property type="nucleotide sequence ID" value="XM_018525645.1"/>
</dbReference>
<evidence type="ECO:0000313" key="3">
    <source>
        <dbReference type="EMBL" id="RYN65019.1"/>
    </source>
</evidence>
<dbReference type="Proteomes" id="UP000077248">
    <property type="component" value="Unassembled WGS sequence"/>
</dbReference>